<name>A0A101TPY5_9ACTN</name>
<sequence length="94" mass="10368">MIARQLDQIAPGTARVRTVPVTTDRDGEQRVATWVALDDALGGPVEADREAHRAARGLLLRMFPAADWSRPHVYDAITGDLALDEPAMPEELHR</sequence>
<reference evidence="1 2" key="1">
    <citation type="submission" date="2015-10" db="EMBL/GenBank/DDBJ databases">
        <title>Draft genome sequence of Streptomyces caeruleatus NRRL B-24802, type strain for the species Streptomyces caeruleatus.</title>
        <authorList>
            <person name="Ruckert C."/>
            <person name="Winkler A."/>
            <person name="Kalinowski J."/>
            <person name="Kampfer P."/>
            <person name="Glaeser S."/>
        </authorList>
    </citation>
    <scope>NUCLEOTIDE SEQUENCE [LARGE SCALE GENOMIC DNA]</scope>
    <source>
        <strain evidence="1 2">NRRL B-24802</strain>
    </source>
</reference>
<keyword evidence="2" id="KW-1185">Reference proteome</keyword>
<accession>A0A101TPY5</accession>
<dbReference type="EMBL" id="LMWY01000044">
    <property type="protein sequence ID" value="KUN96323.1"/>
    <property type="molecule type" value="Genomic_DNA"/>
</dbReference>
<protein>
    <submittedName>
        <fullName evidence="1">Uncharacterized protein</fullName>
    </submittedName>
</protein>
<evidence type="ECO:0000313" key="2">
    <source>
        <dbReference type="Proteomes" id="UP000053429"/>
    </source>
</evidence>
<evidence type="ECO:0000313" key="1">
    <source>
        <dbReference type="EMBL" id="KUN96323.1"/>
    </source>
</evidence>
<comment type="caution">
    <text evidence="1">The sequence shown here is derived from an EMBL/GenBank/DDBJ whole genome shotgun (WGS) entry which is preliminary data.</text>
</comment>
<dbReference type="Proteomes" id="UP000053429">
    <property type="component" value="Unassembled WGS sequence"/>
</dbReference>
<proteinExistence type="predicted"/>
<organism evidence="1 2">
    <name type="scientific">Streptomyces caeruleatus</name>
    <dbReference type="NCBI Taxonomy" id="661399"/>
    <lineage>
        <taxon>Bacteria</taxon>
        <taxon>Bacillati</taxon>
        <taxon>Actinomycetota</taxon>
        <taxon>Actinomycetes</taxon>
        <taxon>Kitasatosporales</taxon>
        <taxon>Streptomycetaceae</taxon>
        <taxon>Streptomyces</taxon>
    </lineage>
</organism>
<dbReference type="OrthoDB" id="4240709at2"/>
<gene>
    <name evidence="1" type="ORF">AQJ67_33535</name>
</gene>
<dbReference type="AlphaFoldDB" id="A0A101TPY5"/>